<name>A0ABV2YZP7_9ACTN</name>
<comment type="caution">
    <text evidence="1">The sequence shown here is derived from an EMBL/GenBank/DDBJ whole genome shotgun (WGS) entry which is preliminary data.</text>
</comment>
<keyword evidence="2" id="KW-1185">Reference proteome</keyword>
<evidence type="ECO:0000313" key="1">
    <source>
        <dbReference type="EMBL" id="MEU3711219.1"/>
    </source>
</evidence>
<dbReference type="Proteomes" id="UP001550853">
    <property type="component" value="Unassembled WGS sequence"/>
</dbReference>
<organism evidence="1 2">
    <name type="scientific">Streptomyces catenulae</name>
    <dbReference type="NCBI Taxonomy" id="66875"/>
    <lineage>
        <taxon>Bacteria</taxon>
        <taxon>Bacillati</taxon>
        <taxon>Actinomycetota</taxon>
        <taxon>Actinomycetes</taxon>
        <taxon>Kitasatosporales</taxon>
        <taxon>Streptomycetaceae</taxon>
        <taxon>Streptomyces</taxon>
    </lineage>
</organism>
<evidence type="ECO:0000313" key="2">
    <source>
        <dbReference type="Proteomes" id="UP001550853"/>
    </source>
</evidence>
<sequence>MTSPLLLVTEVPVAQETAQEALAVWQDHHRAAGDRGSVLYRSTETPTVLELTPLTGLADLAARADRWGELRTALAPLATGDVRRQVLEFVGAPKPTAGELPETPYIQLRHVEVKPPVHEEYLSWREGTIFAEVRKSERIEAFLAYHSLLSTEPGVMFVAGFSCPPQEYLPTFASARYAEIARQAHPRFVTDEGLYTRIYRRVSDTEARR</sequence>
<accession>A0ABV2YZP7</accession>
<proteinExistence type="predicted"/>
<reference evidence="1 2" key="1">
    <citation type="submission" date="2024-06" db="EMBL/GenBank/DDBJ databases">
        <title>The Natural Products Discovery Center: Release of the First 8490 Sequenced Strains for Exploring Actinobacteria Biosynthetic Diversity.</title>
        <authorList>
            <person name="Kalkreuter E."/>
            <person name="Kautsar S.A."/>
            <person name="Yang D."/>
            <person name="Bader C.D."/>
            <person name="Teijaro C.N."/>
            <person name="Fluegel L."/>
            <person name="Davis C.M."/>
            <person name="Simpson J.R."/>
            <person name="Lauterbach L."/>
            <person name="Steele A.D."/>
            <person name="Gui C."/>
            <person name="Meng S."/>
            <person name="Li G."/>
            <person name="Viehrig K."/>
            <person name="Ye F."/>
            <person name="Su P."/>
            <person name="Kiefer A.F."/>
            <person name="Nichols A."/>
            <person name="Cepeda A.J."/>
            <person name="Yan W."/>
            <person name="Fan B."/>
            <person name="Jiang Y."/>
            <person name="Adhikari A."/>
            <person name="Zheng C.-J."/>
            <person name="Schuster L."/>
            <person name="Cowan T.M."/>
            <person name="Smanski M.J."/>
            <person name="Chevrette M.G."/>
            <person name="De Carvalho L.P.S."/>
            <person name="Shen B."/>
        </authorList>
    </citation>
    <scope>NUCLEOTIDE SEQUENCE [LARGE SCALE GENOMIC DNA]</scope>
    <source>
        <strain evidence="1 2">NPDC033039</strain>
    </source>
</reference>
<protein>
    <submittedName>
        <fullName evidence="1">Uncharacterized protein</fullName>
    </submittedName>
</protein>
<dbReference type="RefSeq" id="WP_030281092.1">
    <property type="nucleotide sequence ID" value="NZ_JBEZVI010000009.1"/>
</dbReference>
<dbReference type="EMBL" id="JBEZVI010000009">
    <property type="protein sequence ID" value="MEU3711219.1"/>
    <property type="molecule type" value="Genomic_DNA"/>
</dbReference>
<gene>
    <name evidence="1" type="ORF">AB0E61_14100</name>
</gene>